<feature type="transmembrane region" description="Helical" evidence="1">
    <location>
        <begin position="81"/>
        <end position="110"/>
    </location>
</feature>
<feature type="transmembrane region" description="Helical" evidence="1">
    <location>
        <begin position="234"/>
        <end position="267"/>
    </location>
</feature>
<proteinExistence type="predicted"/>
<keyword evidence="1" id="KW-1133">Transmembrane helix</keyword>
<name>A0A1H8U337_9EURY</name>
<keyword evidence="1" id="KW-0472">Membrane</keyword>
<dbReference type="OrthoDB" id="137652at2157"/>
<keyword evidence="1" id="KW-0812">Transmembrane</keyword>
<evidence type="ECO:0000256" key="1">
    <source>
        <dbReference type="SAM" id="Phobius"/>
    </source>
</evidence>
<dbReference type="Proteomes" id="UP000199126">
    <property type="component" value="Unassembled WGS sequence"/>
</dbReference>
<accession>A0A1H8U337</accession>
<sequence length="346" mass="36233">MSWYALTTLDDARRATTSLLLPVDIGRWLRLALIAFFVGGLGGGSGGGGGGQGTVNYSFDEPLPGFVDGVPSVDALPVRSLLPMVAVVLVVLALLGFGYLLVGSVLEFVFVDGVSRRSVRIRAPFREHLHLGLRLFAFRVLVGLLILALVAIPLAGAVLGGVGLSPALFLLALPVLLVVGLVALVVGVVLQLTTDLVVPTMLAEDRGVLDGWQRVYPLLRSEWEQTALYVLVRYALAIGAAIVVGLVVVLLALVVALPFVVVGGVLYVALLSTGGLGTVGWFVLGVVGALYGLSVVVVGLFVQVPVVTYFRYYALFVLGEFDPALDLVASVRADVGDASDRTDATG</sequence>
<gene>
    <name evidence="2" type="ORF">SAMN04487948_10982</name>
</gene>
<reference evidence="3" key="1">
    <citation type="submission" date="2016-10" db="EMBL/GenBank/DDBJ databases">
        <authorList>
            <person name="Varghese N."/>
            <person name="Submissions S."/>
        </authorList>
    </citation>
    <scope>NUCLEOTIDE SEQUENCE [LARGE SCALE GENOMIC DNA]</scope>
    <source>
        <strain evidence="3">CGMCC 1.10121</strain>
    </source>
</reference>
<feature type="transmembrane region" description="Helical" evidence="1">
    <location>
        <begin position="167"/>
        <end position="192"/>
    </location>
</feature>
<evidence type="ECO:0000313" key="2">
    <source>
        <dbReference type="EMBL" id="SEO97253.1"/>
    </source>
</evidence>
<feature type="transmembrane region" description="Helical" evidence="1">
    <location>
        <begin position="131"/>
        <end position="155"/>
    </location>
</feature>
<protein>
    <recommendedName>
        <fullName evidence="4">Membrane domain of glycerophosphoryl diester phosphodiesterase</fullName>
    </recommendedName>
</protein>
<organism evidence="2 3">
    <name type="scientific">Halogranum amylolyticum</name>
    <dbReference type="NCBI Taxonomy" id="660520"/>
    <lineage>
        <taxon>Archaea</taxon>
        <taxon>Methanobacteriati</taxon>
        <taxon>Methanobacteriota</taxon>
        <taxon>Stenosarchaea group</taxon>
        <taxon>Halobacteria</taxon>
        <taxon>Halobacteriales</taxon>
        <taxon>Haloferacaceae</taxon>
    </lineage>
</organism>
<dbReference type="RefSeq" id="WP_089825768.1">
    <property type="nucleotide sequence ID" value="NZ_FODV01000009.1"/>
</dbReference>
<dbReference type="InterPro" id="IPR055966">
    <property type="entry name" value="DUF7544"/>
</dbReference>
<evidence type="ECO:0000313" key="3">
    <source>
        <dbReference type="Proteomes" id="UP000199126"/>
    </source>
</evidence>
<keyword evidence="3" id="KW-1185">Reference proteome</keyword>
<dbReference type="EMBL" id="FODV01000009">
    <property type="protein sequence ID" value="SEO97253.1"/>
    <property type="molecule type" value="Genomic_DNA"/>
</dbReference>
<dbReference type="Pfam" id="PF24400">
    <property type="entry name" value="DUF7544"/>
    <property type="match status" value="1"/>
</dbReference>
<evidence type="ECO:0008006" key="4">
    <source>
        <dbReference type="Google" id="ProtNLM"/>
    </source>
</evidence>
<dbReference type="AlphaFoldDB" id="A0A1H8U337"/>
<feature type="transmembrane region" description="Helical" evidence="1">
    <location>
        <begin position="279"/>
        <end position="302"/>
    </location>
</feature>